<evidence type="ECO:0000313" key="3">
    <source>
        <dbReference type="Proteomes" id="UP001283341"/>
    </source>
</evidence>
<sequence>MFEAITGCRRDRLAYESVEVDEITGEERWGTLVENEDEMFSVISDLWNLKIHRATPPPAKEALERKAKQMRDGQQYSAGPTPLKQTWTPDELIREFNAIPVPTDNGNPTGHQHVPSTAPADGTNYEQFMQQVYRQTVALLDSEAAIDPIPQSTQSFAPTVKHDDLAIDPGMFDEIGAQSLNEASKPQAITPVQDHEAIDLPLFKIGAQSHHEVPQQQSMASQGDAISAMFEIVEQSQLAFTIVGREQTVSSPAAPTLMELNPKKIRKDLSKTKGCPPIEPLQAGPTEAVGVDFRKSLSLEELEENDEDIIFYLKEIDALKYTPRLERLDEEYRARNAKRLLADYSKQMNDLQA</sequence>
<evidence type="ECO:0000256" key="1">
    <source>
        <dbReference type="SAM" id="MobiDB-lite"/>
    </source>
</evidence>
<dbReference type="AlphaFoldDB" id="A0AAE0M0U0"/>
<organism evidence="2 3">
    <name type="scientific">Apodospora peruviana</name>
    <dbReference type="NCBI Taxonomy" id="516989"/>
    <lineage>
        <taxon>Eukaryota</taxon>
        <taxon>Fungi</taxon>
        <taxon>Dikarya</taxon>
        <taxon>Ascomycota</taxon>
        <taxon>Pezizomycotina</taxon>
        <taxon>Sordariomycetes</taxon>
        <taxon>Sordariomycetidae</taxon>
        <taxon>Sordariales</taxon>
        <taxon>Lasiosphaeriaceae</taxon>
        <taxon>Apodospora</taxon>
    </lineage>
</organism>
<gene>
    <name evidence="2" type="ORF">B0H66DRAFT_535824</name>
</gene>
<dbReference type="EMBL" id="JAUEDM010000006">
    <property type="protein sequence ID" value="KAK3314927.1"/>
    <property type="molecule type" value="Genomic_DNA"/>
</dbReference>
<keyword evidence="3" id="KW-1185">Reference proteome</keyword>
<protein>
    <submittedName>
        <fullName evidence="2">Uncharacterized protein</fullName>
    </submittedName>
</protein>
<feature type="region of interest" description="Disordered" evidence="1">
    <location>
        <begin position="57"/>
        <end position="85"/>
    </location>
</feature>
<feature type="compositionally biased region" description="Polar residues" evidence="1">
    <location>
        <begin position="72"/>
        <end position="85"/>
    </location>
</feature>
<reference evidence="2" key="1">
    <citation type="journal article" date="2023" name="Mol. Phylogenet. Evol.">
        <title>Genome-scale phylogeny and comparative genomics of the fungal order Sordariales.</title>
        <authorList>
            <person name="Hensen N."/>
            <person name="Bonometti L."/>
            <person name="Westerberg I."/>
            <person name="Brannstrom I.O."/>
            <person name="Guillou S."/>
            <person name="Cros-Aarteil S."/>
            <person name="Calhoun S."/>
            <person name="Haridas S."/>
            <person name="Kuo A."/>
            <person name="Mondo S."/>
            <person name="Pangilinan J."/>
            <person name="Riley R."/>
            <person name="LaButti K."/>
            <person name="Andreopoulos B."/>
            <person name="Lipzen A."/>
            <person name="Chen C."/>
            <person name="Yan M."/>
            <person name="Daum C."/>
            <person name="Ng V."/>
            <person name="Clum A."/>
            <person name="Steindorff A."/>
            <person name="Ohm R.A."/>
            <person name="Martin F."/>
            <person name="Silar P."/>
            <person name="Natvig D.O."/>
            <person name="Lalanne C."/>
            <person name="Gautier V."/>
            <person name="Ament-Velasquez S.L."/>
            <person name="Kruys A."/>
            <person name="Hutchinson M.I."/>
            <person name="Powell A.J."/>
            <person name="Barry K."/>
            <person name="Miller A.N."/>
            <person name="Grigoriev I.V."/>
            <person name="Debuchy R."/>
            <person name="Gladieux P."/>
            <person name="Hiltunen Thoren M."/>
            <person name="Johannesson H."/>
        </authorList>
    </citation>
    <scope>NUCLEOTIDE SEQUENCE</scope>
    <source>
        <strain evidence="2">CBS 118394</strain>
    </source>
</reference>
<feature type="compositionally biased region" description="Basic and acidic residues" evidence="1">
    <location>
        <begin position="61"/>
        <end position="71"/>
    </location>
</feature>
<proteinExistence type="predicted"/>
<name>A0AAE0M0U0_9PEZI</name>
<comment type="caution">
    <text evidence="2">The sequence shown here is derived from an EMBL/GenBank/DDBJ whole genome shotgun (WGS) entry which is preliminary data.</text>
</comment>
<dbReference type="Proteomes" id="UP001283341">
    <property type="component" value="Unassembled WGS sequence"/>
</dbReference>
<accession>A0AAE0M0U0</accession>
<reference evidence="2" key="2">
    <citation type="submission" date="2023-06" db="EMBL/GenBank/DDBJ databases">
        <authorList>
            <consortium name="Lawrence Berkeley National Laboratory"/>
            <person name="Haridas S."/>
            <person name="Hensen N."/>
            <person name="Bonometti L."/>
            <person name="Westerberg I."/>
            <person name="Brannstrom I.O."/>
            <person name="Guillou S."/>
            <person name="Cros-Aarteil S."/>
            <person name="Calhoun S."/>
            <person name="Kuo A."/>
            <person name="Mondo S."/>
            <person name="Pangilinan J."/>
            <person name="Riley R."/>
            <person name="Labutti K."/>
            <person name="Andreopoulos B."/>
            <person name="Lipzen A."/>
            <person name="Chen C."/>
            <person name="Yanf M."/>
            <person name="Daum C."/>
            <person name="Ng V."/>
            <person name="Clum A."/>
            <person name="Steindorff A."/>
            <person name="Ohm R."/>
            <person name="Martin F."/>
            <person name="Silar P."/>
            <person name="Natvig D."/>
            <person name="Lalanne C."/>
            <person name="Gautier V."/>
            <person name="Ament-Velasquez S.L."/>
            <person name="Kruys A."/>
            <person name="Hutchinson M.I."/>
            <person name="Powell A.J."/>
            <person name="Barry K."/>
            <person name="Miller A.N."/>
            <person name="Grigoriev I.V."/>
            <person name="Debuchy R."/>
            <person name="Gladieux P."/>
            <person name="Thoren M.H."/>
            <person name="Johannesson H."/>
        </authorList>
    </citation>
    <scope>NUCLEOTIDE SEQUENCE</scope>
    <source>
        <strain evidence="2">CBS 118394</strain>
    </source>
</reference>
<evidence type="ECO:0000313" key="2">
    <source>
        <dbReference type="EMBL" id="KAK3314927.1"/>
    </source>
</evidence>